<keyword evidence="1" id="KW-0812">Transmembrane</keyword>
<gene>
    <name evidence="2" type="ordered locus">Hoch_4072</name>
</gene>
<dbReference type="HOGENOM" id="CLU_1872566_0_0_7"/>
<evidence type="ECO:0000256" key="1">
    <source>
        <dbReference type="SAM" id="Phobius"/>
    </source>
</evidence>
<feature type="transmembrane region" description="Helical" evidence="1">
    <location>
        <begin position="53"/>
        <end position="77"/>
    </location>
</feature>
<sequence length="136" mass="14306">MSGLVDLLYLPPEHLGASVLFLASIIIACELLRVTLSVSFTSGATPVQVVTHVLVNLLTAVIQPLFLAVVLVLSIVAHPERGLLNLLIVLALYGLWYGTGQATLLVRRDSQGADLGFMSIASAITFVPGLVALAVC</sequence>
<keyword evidence="1" id="KW-0472">Membrane</keyword>
<dbReference type="Proteomes" id="UP000001880">
    <property type="component" value="Chromosome"/>
</dbReference>
<feature type="transmembrane region" description="Helical" evidence="1">
    <location>
        <begin position="115"/>
        <end position="135"/>
    </location>
</feature>
<evidence type="ECO:0000313" key="2">
    <source>
        <dbReference type="EMBL" id="ACY16570.1"/>
    </source>
</evidence>
<feature type="transmembrane region" description="Helical" evidence="1">
    <location>
        <begin position="83"/>
        <end position="106"/>
    </location>
</feature>
<keyword evidence="1" id="KW-1133">Transmembrane helix</keyword>
<proteinExistence type="predicted"/>
<evidence type="ECO:0008006" key="4">
    <source>
        <dbReference type="Google" id="ProtNLM"/>
    </source>
</evidence>
<dbReference type="AlphaFoldDB" id="D0LJJ6"/>
<dbReference type="KEGG" id="hoh:Hoch_4072"/>
<keyword evidence="3" id="KW-1185">Reference proteome</keyword>
<dbReference type="EMBL" id="CP001804">
    <property type="protein sequence ID" value="ACY16570.1"/>
    <property type="molecule type" value="Genomic_DNA"/>
</dbReference>
<name>D0LJJ6_HALO1</name>
<accession>D0LJJ6</accession>
<protein>
    <recommendedName>
        <fullName evidence="4">Yip1 domain-containing protein</fullName>
    </recommendedName>
</protein>
<evidence type="ECO:0000313" key="3">
    <source>
        <dbReference type="Proteomes" id="UP000001880"/>
    </source>
</evidence>
<organism evidence="2 3">
    <name type="scientific">Haliangium ochraceum (strain DSM 14365 / JCM 11303 / SMP-2)</name>
    <dbReference type="NCBI Taxonomy" id="502025"/>
    <lineage>
        <taxon>Bacteria</taxon>
        <taxon>Pseudomonadati</taxon>
        <taxon>Myxococcota</taxon>
        <taxon>Polyangia</taxon>
        <taxon>Haliangiales</taxon>
        <taxon>Kofleriaceae</taxon>
        <taxon>Haliangium</taxon>
    </lineage>
</organism>
<reference evidence="2 3" key="1">
    <citation type="journal article" date="2010" name="Stand. Genomic Sci.">
        <title>Complete genome sequence of Haliangium ochraceum type strain (SMP-2).</title>
        <authorList>
            <consortium name="US DOE Joint Genome Institute (JGI-PGF)"/>
            <person name="Ivanova N."/>
            <person name="Daum C."/>
            <person name="Lang E."/>
            <person name="Abt B."/>
            <person name="Kopitz M."/>
            <person name="Saunders E."/>
            <person name="Lapidus A."/>
            <person name="Lucas S."/>
            <person name="Glavina Del Rio T."/>
            <person name="Nolan M."/>
            <person name="Tice H."/>
            <person name="Copeland A."/>
            <person name="Cheng J.F."/>
            <person name="Chen F."/>
            <person name="Bruce D."/>
            <person name="Goodwin L."/>
            <person name="Pitluck S."/>
            <person name="Mavromatis K."/>
            <person name="Pati A."/>
            <person name="Mikhailova N."/>
            <person name="Chen A."/>
            <person name="Palaniappan K."/>
            <person name="Land M."/>
            <person name="Hauser L."/>
            <person name="Chang Y.J."/>
            <person name="Jeffries C.D."/>
            <person name="Detter J.C."/>
            <person name="Brettin T."/>
            <person name="Rohde M."/>
            <person name="Goker M."/>
            <person name="Bristow J."/>
            <person name="Markowitz V."/>
            <person name="Eisen J.A."/>
            <person name="Hugenholtz P."/>
            <person name="Kyrpides N.C."/>
            <person name="Klenk H.P."/>
        </authorList>
    </citation>
    <scope>NUCLEOTIDE SEQUENCE [LARGE SCALE GENOMIC DNA]</scope>
    <source>
        <strain evidence="3">DSM 14365 / CIP 107738 / JCM 11303 / AJ 13395 / SMP-2</strain>
    </source>
</reference>